<keyword evidence="9" id="KW-0833">Ubl conjugation pathway</keyword>
<dbReference type="Pfam" id="PF04564">
    <property type="entry name" value="U-box"/>
    <property type="match status" value="1"/>
</dbReference>
<feature type="domain" description="U-box" evidence="12">
    <location>
        <begin position="1076"/>
        <end position="1150"/>
    </location>
</feature>
<dbReference type="FunFam" id="3.30.40.10:FF:000055">
    <property type="entry name" value="Ubiquitin conjugation factor e4 a"/>
    <property type="match status" value="1"/>
</dbReference>
<dbReference type="GO" id="GO:0005634">
    <property type="term" value="C:nucleus"/>
    <property type="evidence" value="ECO:0007669"/>
    <property type="project" value="UniProtKB-SubCell"/>
</dbReference>
<dbReference type="EMBL" id="JATAAI010000012">
    <property type="protein sequence ID" value="KAK1741699.1"/>
    <property type="molecule type" value="Genomic_DNA"/>
</dbReference>
<dbReference type="InterPro" id="IPR003613">
    <property type="entry name" value="Ubox_domain"/>
</dbReference>
<dbReference type="Gene3D" id="3.30.40.10">
    <property type="entry name" value="Zinc/RING finger domain, C3HC4 (zinc finger)"/>
    <property type="match status" value="1"/>
</dbReference>
<dbReference type="Pfam" id="PF10408">
    <property type="entry name" value="Ufd2P_core"/>
    <property type="match status" value="1"/>
</dbReference>
<dbReference type="Proteomes" id="UP001224775">
    <property type="component" value="Unassembled WGS sequence"/>
</dbReference>
<comment type="subcellular location">
    <subcellularLocation>
        <location evidence="3">Cytoplasm</location>
    </subcellularLocation>
    <subcellularLocation>
        <location evidence="2">Nucleus</location>
    </subcellularLocation>
</comment>
<evidence type="ECO:0000256" key="1">
    <source>
        <dbReference type="ARBA" id="ARBA00000900"/>
    </source>
</evidence>
<dbReference type="InterPro" id="IPR013083">
    <property type="entry name" value="Znf_RING/FYVE/PHD"/>
</dbReference>
<accession>A0AAD8Y8C7</accession>
<dbReference type="GO" id="GO:0000151">
    <property type="term" value="C:ubiquitin ligase complex"/>
    <property type="evidence" value="ECO:0007669"/>
    <property type="project" value="InterPro"/>
</dbReference>
<comment type="similarity">
    <text evidence="5">Belongs to the ubiquitin conjugation factor E4 family.</text>
</comment>
<evidence type="ECO:0000256" key="8">
    <source>
        <dbReference type="ARBA" id="ARBA00022679"/>
    </source>
</evidence>
<dbReference type="SMART" id="SM00504">
    <property type="entry name" value="Ubox"/>
    <property type="match status" value="1"/>
</dbReference>
<proteinExistence type="inferred from homology"/>
<sequence>MSGFLPEGLANWALGGAGQGDNGDDHQAASSENNETQAAPISEQDMRAKRMARLAALEKKNSSNAENVGSNDMDVDKSDAAEPMQVDPDEGKKTQTAAATAKVVAAKESSPSLSAPAATPKQPKNTVPDVNMAEEPAQKKPKSPSDPLARLRRKKILLLRRVLQVTFGNEASDRTPACVHLQLDDDEVYNTSKSPNGVNIGHITDLLVSRLSLSPSSRSLETIPPQKPGLIAYLAGCHKRAGEEWKDLKQKKKGDGSEEELCGLLEEIRKQVVSYAASSLQLPDLFELGGNSCLQLARCLSTTATDPSSSVTFDVMGKNTSFYYCVCEELHSQDPDAFETMVADIAKCITDALSECKSLLDESPQDASGLGGNGLLLTSALRELCTNKKAASCLTKVPSFLLPPADSPQASEWVGGPPPPQIPRGANPNQINFIRRMQEMSNSRMRRSGKGLEKDTVLGNVLRLGLPWKHESVLSSYANPVRRSPKDIDQISDGHRRQLELYQSKCNELIRQLVVAGEQPRKKVIQWLTDALLVNAKADAIEKDPTKISSEELLYNLSAVLLKLCDPFVSNPDKAALVDPGFVTSPKSHGGVYELTGDNALTRLGDNVSHSEDEYNPKNSFIPLCFFFCSRALALSIVPGMSSYDSTSRHVSHMAWRIRSANGDIFSDRRFNHTLQVKYGMGIVVKSPTYATDVFRFYNAVAGFLLRLDSDQLKTMPEHLVSDACAVLDFASDHTTGLLSGIDFGNSFRLTVKLLSKDCAKFVRNYNLRASLGDILHDVFLPGDGSHRNDIPNSVICDPLSGGRPYLVSDKMCQDTLAPSLLLLYGEVETTGFYEKSSHRVKIAALLKYLWDSPEHKSAFRKIAEDQESFITFANGIINDMNDKFAGVMEKLPAIRTVQLQMANPQEWAAISEEERETILERHEENERSVENTLKLCDTVLKMLGFLNTDKAIRDMFLLPDMCPRLANMLLFVLTKLVGSRGLDLKVDNPEKYNFRPKEMLQNVCVVFSSFADANTFQAACAKSGYYTPDLLSKSVKTCRKLGLLVGESMDLFEKLEGKVEEAAKTLGDDEEIYEDAPDEFLDPLMSEFMIDPVILPTSNNVVDRATIQQHLLNDPTDPFNRKPLSIDDVVPAEELKEKMKAWLDAKRAAKGQN</sequence>
<dbReference type="GO" id="GO:0036503">
    <property type="term" value="P:ERAD pathway"/>
    <property type="evidence" value="ECO:0007669"/>
    <property type="project" value="InterPro"/>
</dbReference>
<keyword evidence="14" id="KW-1185">Reference proteome</keyword>
<evidence type="ECO:0000259" key="12">
    <source>
        <dbReference type="PROSITE" id="PS51698"/>
    </source>
</evidence>
<protein>
    <recommendedName>
        <fullName evidence="6">RING-type E3 ubiquitin transferase</fullName>
        <ecNumber evidence="6">2.3.2.27</ecNumber>
    </recommendedName>
</protein>
<dbReference type="GO" id="GO:0000209">
    <property type="term" value="P:protein polyubiquitination"/>
    <property type="evidence" value="ECO:0007669"/>
    <property type="project" value="TreeGrafter"/>
</dbReference>
<keyword evidence="7" id="KW-0963">Cytoplasm</keyword>
<dbReference type="AlphaFoldDB" id="A0AAD8Y8C7"/>
<name>A0AAD8Y8C7_9STRA</name>
<evidence type="ECO:0000256" key="2">
    <source>
        <dbReference type="ARBA" id="ARBA00004123"/>
    </source>
</evidence>
<dbReference type="EC" id="2.3.2.27" evidence="6"/>
<feature type="compositionally biased region" description="Low complexity" evidence="11">
    <location>
        <begin position="94"/>
        <end position="120"/>
    </location>
</feature>
<evidence type="ECO:0000256" key="6">
    <source>
        <dbReference type="ARBA" id="ARBA00012483"/>
    </source>
</evidence>
<evidence type="ECO:0000256" key="4">
    <source>
        <dbReference type="ARBA" id="ARBA00004906"/>
    </source>
</evidence>
<dbReference type="InterPro" id="IPR019474">
    <property type="entry name" value="Ub_conjug_fac_E4_core"/>
</dbReference>
<evidence type="ECO:0000256" key="5">
    <source>
        <dbReference type="ARBA" id="ARBA00007434"/>
    </source>
</evidence>
<dbReference type="PANTHER" id="PTHR13931:SF2">
    <property type="entry name" value="UBIQUITIN CONJUGATION FACTOR E4 B"/>
    <property type="match status" value="1"/>
</dbReference>
<evidence type="ECO:0000256" key="7">
    <source>
        <dbReference type="ARBA" id="ARBA00022490"/>
    </source>
</evidence>
<keyword evidence="10" id="KW-0539">Nucleus</keyword>
<dbReference type="PANTHER" id="PTHR13931">
    <property type="entry name" value="UBIQUITINATION FACTOR E4"/>
    <property type="match status" value="1"/>
</dbReference>
<evidence type="ECO:0000256" key="3">
    <source>
        <dbReference type="ARBA" id="ARBA00004496"/>
    </source>
</evidence>
<comment type="caution">
    <text evidence="13">The sequence shown here is derived from an EMBL/GenBank/DDBJ whole genome shotgun (WGS) entry which is preliminary data.</text>
</comment>
<evidence type="ECO:0000256" key="9">
    <source>
        <dbReference type="ARBA" id="ARBA00022786"/>
    </source>
</evidence>
<dbReference type="GO" id="GO:0005737">
    <property type="term" value="C:cytoplasm"/>
    <property type="evidence" value="ECO:0007669"/>
    <property type="project" value="UniProtKB-SubCell"/>
</dbReference>
<gene>
    <name evidence="13" type="ORF">QTG54_007272</name>
</gene>
<evidence type="ECO:0000256" key="11">
    <source>
        <dbReference type="SAM" id="MobiDB-lite"/>
    </source>
</evidence>
<reference evidence="13" key="1">
    <citation type="submission" date="2023-06" db="EMBL/GenBank/DDBJ databases">
        <title>Survivors Of The Sea: Transcriptome response of Skeletonema marinoi to long-term dormancy.</title>
        <authorList>
            <person name="Pinder M.I.M."/>
            <person name="Kourtchenko O."/>
            <person name="Robertson E.K."/>
            <person name="Larsson T."/>
            <person name="Maumus F."/>
            <person name="Osuna-Cruz C.M."/>
            <person name="Vancaester E."/>
            <person name="Stenow R."/>
            <person name="Vandepoele K."/>
            <person name="Ploug H."/>
            <person name="Bruchert V."/>
            <person name="Godhe A."/>
            <person name="Topel M."/>
        </authorList>
    </citation>
    <scope>NUCLEOTIDE SEQUENCE</scope>
    <source>
        <strain evidence="13">R05AC</strain>
    </source>
</reference>
<keyword evidence="8 13" id="KW-0808">Transferase</keyword>
<dbReference type="PROSITE" id="PS51698">
    <property type="entry name" value="U_BOX"/>
    <property type="match status" value="1"/>
</dbReference>
<evidence type="ECO:0000313" key="13">
    <source>
        <dbReference type="EMBL" id="KAK1741699.1"/>
    </source>
</evidence>
<dbReference type="SUPFAM" id="SSF57850">
    <property type="entry name" value="RING/U-box"/>
    <property type="match status" value="1"/>
</dbReference>
<comment type="catalytic activity">
    <reaction evidence="1">
        <text>S-ubiquitinyl-[E2 ubiquitin-conjugating enzyme]-L-cysteine + [acceptor protein]-L-lysine = [E2 ubiquitin-conjugating enzyme]-L-cysteine + N(6)-ubiquitinyl-[acceptor protein]-L-lysine.</text>
        <dbReference type="EC" id="2.3.2.27"/>
    </reaction>
</comment>
<dbReference type="InterPro" id="IPR045132">
    <property type="entry name" value="UBE4"/>
</dbReference>
<dbReference type="GO" id="GO:0034450">
    <property type="term" value="F:ubiquitin-ubiquitin ligase activity"/>
    <property type="evidence" value="ECO:0007669"/>
    <property type="project" value="InterPro"/>
</dbReference>
<evidence type="ECO:0000256" key="10">
    <source>
        <dbReference type="ARBA" id="ARBA00023242"/>
    </source>
</evidence>
<evidence type="ECO:0000313" key="14">
    <source>
        <dbReference type="Proteomes" id="UP001224775"/>
    </source>
</evidence>
<keyword evidence="13" id="KW-0012">Acyltransferase</keyword>
<feature type="compositionally biased region" description="Polar residues" evidence="11">
    <location>
        <begin position="28"/>
        <end position="39"/>
    </location>
</feature>
<feature type="region of interest" description="Disordered" evidence="11">
    <location>
        <begin position="1"/>
        <end position="149"/>
    </location>
</feature>
<organism evidence="13 14">
    <name type="scientific">Skeletonema marinoi</name>
    <dbReference type="NCBI Taxonomy" id="267567"/>
    <lineage>
        <taxon>Eukaryota</taxon>
        <taxon>Sar</taxon>
        <taxon>Stramenopiles</taxon>
        <taxon>Ochrophyta</taxon>
        <taxon>Bacillariophyta</taxon>
        <taxon>Coscinodiscophyceae</taxon>
        <taxon>Thalassiosirophycidae</taxon>
        <taxon>Thalassiosirales</taxon>
        <taxon>Skeletonemataceae</taxon>
        <taxon>Skeletonema</taxon>
        <taxon>Skeletonema marinoi-dohrnii complex</taxon>
    </lineage>
</organism>
<dbReference type="GO" id="GO:0006511">
    <property type="term" value="P:ubiquitin-dependent protein catabolic process"/>
    <property type="evidence" value="ECO:0007669"/>
    <property type="project" value="InterPro"/>
</dbReference>
<comment type="pathway">
    <text evidence="4">Protein modification; protein ubiquitination.</text>
</comment>